<organism evidence="2 3">
    <name type="scientific">Phytoactinopolyspora halophila</name>
    <dbReference type="NCBI Taxonomy" id="1981511"/>
    <lineage>
        <taxon>Bacteria</taxon>
        <taxon>Bacillati</taxon>
        <taxon>Actinomycetota</taxon>
        <taxon>Actinomycetes</taxon>
        <taxon>Jiangellales</taxon>
        <taxon>Jiangellaceae</taxon>
        <taxon>Phytoactinopolyspora</taxon>
    </lineage>
</organism>
<keyword evidence="2" id="KW-0808">Transferase</keyword>
<dbReference type="PANTHER" id="PTHR36529">
    <property type="entry name" value="SLL1095 PROTEIN"/>
    <property type="match status" value="1"/>
</dbReference>
<dbReference type="Proteomes" id="UP000250462">
    <property type="component" value="Unassembled WGS sequence"/>
</dbReference>
<dbReference type="AlphaFoldDB" id="A0A329QP30"/>
<gene>
    <name evidence="2" type="ORF">DPM12_11775</name>
</gene>
<dbReference type="Pfam" id="PF09837">
    <property type="entry name" value="DUF2064"/>
    <property type="match status" value="1"/>
</dbReference>
<dbReference type="SUPFAM" id="SSF53448">
    <property type="entry name" value="Nucleotide-diphospho-sugar transferases"/>
    <property type="match status" value="1"/>
</dbReference>
<dbReference type="OrthoDB" id="9798250at2"/>
<feature type="region of interest" description="Disordered" evidence="1">
    <location>
        <begin position="219"/>
        <end position="242"/>
    </location>
</feature>
<dbReference type="InterPro" id="IPR029044">
    <property type="entry name" value="Nucleotide-diphossugar_trans"/>
</dbReference>
<dbReference type="Gene3D" id="3.90.550.10">
    <property type="entry name" value="Spore Coat Polysaccharide Biosynthesis Protein SpsA, Chain A"/>
    <property type="match status" value="1"/>
</dbReference>
<dbReference type="PANTHER" id="PTHR36529:SF1">
    <property type="entry name" value="GLYCOSYLTRANSFERASE"/>
    <property type="match status" value="1"/>
</dbReference>
<evidence type="ECO:0000256" key="1">
    <source>
        <dbReference type="SAM" id="MobiDB-lite"/>
    </source>
</evidence>
<comment type="caution">
    <text evidence="2">The sequence shown here is derived from an EMBL/GenBank/DDBJ whole genome shotgun (WGS) entry which is preliminary data.</text>
</comment>
<keyword evidence="3" id="KW-1185">Reference proteome</keyword>
<dbReference type="RefSeq" id="WP_112258560.1">
    <property type="nucleotide sequence ID" value="NZ_QMIG01000010.1"/>
</dbReference>
<dbReference type="EMBL" id="QMIG01000010">
    <property type="protein sequence ID" value="RAW14137.1"/>
    <property type="molecule type" value="Genomic_DNA"/>
</dbReference>
<sequence length="242" mass="25220">MSHVLVLAKAPVPGYAKTRLCPRYSAVEATEIATAALADTLETIARCDVDRRILALDGQPGPWLPSGFEIVHQVSGSLNERLAAAWAHAGGPGIQIGMDTPQITAELIHDSLATVLPGPADAALGPAEDGGWWAIAASERDPGVLSQMFHGVPMSSQYTARAQAARLRSLGMTVRTMRTLRDLDDADDARAIAALIPGSHTATAVDSIGDAHLAARQHAGRSGIGMRPETAGAASSYRAHPG</sequence>
<evidence type="ECO:0000313" key="2">
    <source>
        <dbReference type="EMBL" id="RAW14137.1"/>
    </source>
</evidence>
<protein>
    <submittedName>
        <fullName evidence="2">Glycosyltransferase</fullName>
    </submittedName>
</protein>
<dbReference type="InterPro" id="IPR018641">
    <property type="entry name" value="Trfase_1_rSAM/seldom-assoc"/>
</dbReference>
<reference evidence="2 3" key="1">
    <citation type="submission" date="2018-06" db="EMBL/GenBank/DDBJ databases">
        <title>Phytoactinopolyspora halophila sp. nov., a novel halophilic actinomycete isolated from a saline soil in China.</title>
        <authorList>
            <person name="Tang S.-K."/>
        </authorList>
    </citation>
    <scope>NUCLEOTIDE SEQUENCE [LARGE SCALE GENOMIC DNA]</scope>
    <source>
        <strain evidence="2 3">YIM 96934</strain>
    </source>
</reference>
<accession>A0A329QP30</accession>
<evidence type="ECO:0000313" key="3">
    <source>
        <dbReference type="Proteomes" id="UP000250462"/>
    </source>
</evidence>
<name>A0A329QP30_9ACTN</name>
<dbReference type="GO" id="GO:0016740">
    <property type="term" value="F:transferase activity"/>
    <property type="evidence" value="ECO:0007669"/>
    <property type="project" value="UniProtKB-KW"/>
</dbReference>
<proteinExistence type="predicted"/>